<evidence type="ECO:0000256" key="3">
    <source>
        <dbReference type="SAM" id="Phobius"/>
    </source>
</evidence>
<keyword evidence="6" id="KW-1185">Reference proteome</keyword>
<reference evidence="5 6" key="1">
    <citation type="journal article" date="2015" name="Int. J. Syst. Evol. Microbiol.">
        <title>Sporolactobacillus shoreae sp. nov. and Sporolactobacillus spathodeae sp. nov., two spore-forming lactic acid bacteria isolated from tree barks in Thailand.</title>
        <authorList>
            <person name="Thamacharoensuk T."/>
            <person name="Kitahara M."/>
            <person name="Ohkuma M."/>
            <person name="Thongchul N."/>
            <person name="Tanasupawat S."/>
        </authorList>
    </citation>
    <scope>NUCLEOTIDE SEQUENCE [LARGE SCALE GENOMIC DNA]</scope>
    <source>
        <strain evidence="5 6">BK92</strain>
    </source>
</reference>
<gene>
    <name evidence="5" type="ORF">E4665_06715</name>
</gene>
<keyword evidence="3" id="KW-0812">Transmembrane</keyword>
<dbReference type="Proteomes" id="UP000298347">
    <property type="component" value="Unassembled WGS sequence"/>
</dbReference>
<keyword evidence="3" id="KW-1133">Transmembrane helix</keyword>
<evidence type="ECO:0000313" key="6">
    <source>
        <dbReference type="Proteomes" id="UP000298347"/>
    </source>
</evidence>
<proteinExistence type="inferred from homology"/>
<dbReference type="AlphaFoldDB" id="A0A4Z0GR43"/>
<evidence type="ECO:0000259" key="4">
    <source>
        <dbReference type="Pfam" id="PF13490"/>
    </source>
</evidence>
<evidence type="ECO:0000313" key="5">
    <source>
        <dbReference type="EMBL" id="TGA99007.1"/>
    </source>
</evidence>
<dbReference type="Pfam" id="PF13490">
    <property type="entry name" value="zf-HC2"/>
    <property type="match status" value="1"/>
</dbReference>
<feature type="domain" description="Putative zinc-finger" evidence="4">
    <location>
        <begin position="8"/>
        <end position="39"/>
    </location>
</feature>
<comment type="similarity">
    <text evidence="1">Belongs to the zinc-associated anti-sigma factor (ZAS) superfamily. Anti-sigma-W factor family.</text>
</comment>
<dbReference type="Gene3D" id="1.10.10.1320">
    <property type="entry name" value="Anti-sigma factor, zinc-finger domain"/>
    <property type="match status" value="1"/>
</dbReference>
<sequence length="132" mass="15213">MTCFNKKYVSLMNKVLDDEATKSERDELFAHLATCENCRRHFQELKQSTELLNQLVHPQLPIDFTKNVLEQLPAEKRHAIRKWTSRHPFIAAAAVCALPMSLIVIAAGRQNMVQGKTDRDRFILLKAPENRL</sequence>
<evidence type="ECO:0000256" key="2">
    <source>
        <dbReference type="ARBA" id="ARBA00024438"/>
    </source>
</evidence>
<comment type="caution">
    <text evidence="5">The sequence shown here is derived from an EMBL/GenBank/DDBJ whole genome shotgun (WGS) entry which is preliminary data.</text>
</comment>
<dbReference type="OrthoDB" id="9782842at2"/>
<organism evidence="5 6">
    <name type="scientific">Sporolactobacillus shoreae</name>
    <dbReference type="NCBI Taxonomy" id="1465501"/>
    <lineage>
        <taxon>Bacteria</taxon>
        <taxon>Bacillati</taxon>
        <taxon>Bacillota</taxon>
        <taxon>Bacilli</taxon>
        <taxon>Bacillales</taxon>
        <taxon>Sporolactobacillaceae</taxon>
        <taxon>Sporolactobacillus</taxon>
    </lineage>
</organism>
<accession>A0A4Z0GR43</accession>
<feature type="transmembrane region" description="Helical" evidence="3">
    <location>
        <begin position="89"/>
        <end position="108"/>
    </location>
</feature>
<dbReference type="RefSeq" id="WP_135348027.1">
    <property type="nucleotide sequence ID" value="NZ_SRJD01000005.1"/>
</dbReference>
<protein>
    <recommendedName>
        <fullName evidence="2">Anti-sigma-W factor RsiW</fullName>
    </recommendedName>
</protein>
<evidence type="ECO:0000256" key="1">
    <source>
        <dbReference type="ARBA" id="ARBA00024353"/>
    </source>
</evidence>
<dbReference type="InterPro" id="IPR041916">
    <property type="entry name" value="Anti_sigma_zinc_sf"/>
</dbReference>
<keyword evidence="3" id="KW-0472">Membrane</keyword>
<name>A0A4Z0GR43_9BACL</name>
<dbReference type="EMBL" id="SRJD01000005">
    <property type="protein sequence ID" value="TGA99007.1"/>
    <property type="molecule type" value="Genomic_DNA"/>
</dbReference>
<dbReference type="InterPro" id="IPR027383">
    <property type="entry name" value="Znf_put"/>
</dbReference>